<keyword evidence="4" id="KW-1185">Reference proteome</keyword>
<dbReference type="Proteomes" id="UP000569329">
    <property type="component" value="Unassembled WGS sequence"/>
</dbReference>
<feature type="region of interest" description="Disordered" evidence="1">
    <location>
        <begin position="76"/>
        <end position="130"/>
    </location>
</feature>
<evidence type="ECO:0008006" key="5">
    <source>
        <dbReference type="Google" id="ProtNLM"/>
    </source>
</evidence>
<evidence type="ECO:0000256" key="1">
    <source>
        <dbReference type="SAM" id="MobiDB-lite"/>
    </source>
</evidence>
<feature type="compositionally biased region" description="Gly residues" evidence="1">
    <location>
        <begin position="81"/>
        <end position="92"/>
    </location>
</feature>
<evidence type="ECO:0000313" key="3">
    <source>
        <dbReference type="EMBL" id="MBA8823389.1"/>
    </source>
</evidence>
<dbReference type="AlphaFoldDB" id="A0A839DRN4"/>
<dbReference type="EMBL" id="JACGWZ010000001">
    <property type="protein sequence ID" value="MBA8823389.1"/>
    <property type="molecule type" value="Genomic_DNA"/>
</dbReference>
<feature type="chain" id="PRO_5032412153" description="PE-PGRS family protein" evidence="2">
    <location>
        <begin position="27"/>
        <end position="130"/>
    </location>
</feature>
<evidence type="ECO:0000256" key="2">
    <source>
        <dbReference type="SAM" id="SignalP"/>
    </source>
</evidence>
<protein>
    <recommendedName>
        <fullName evidence="5">PE-PGRS family protein</fullName>
    </recommendedName>
</protein>
<gene>
    <name evidence="3" type="ORF">FHX42_000718</name>
</gene>
<evidence type="ECO:0000313" key="4">
    <source>
        <dbReference type="Proteomes" id="UP000569329"/>
    </source>
</evidence>
<organism evidence="3 4">
    <name type="scientific">Halosaccharopolyspora lacisalsi</name>
    <dbReference type="NCBI Taxonomy" id="1000566"/>
    <lineage>
        <taxon>Bacteria</taxon>
        <taxon>Bacillati</taxon>
        <taxon>Actinomycetota</taxon>
        <taxon>Actinomycetes</taxon>
        <taxon>Pseudonocardiales</taxon>
        <taxon>Pseudonocardiaceae</taxon>
        <taxon>Halosaccharopolyspora</taxon>
    </lineage>
</organism>
<accession>A0A839DRN4</accession>
<comment type="caution">
    <text evidence="3">The sequence shown here is derived from an EMBL/GenBank/DDBJ whole genome shotgun (WGS) entry which is preliminary data.</text>
</comment>
<dbReference type="RefSeq" id="WP_182542709.1">
    <property type="nucleotide sequence ID" value="NZ_JACGWZ010000001.1"/>
</dbReference>
<reference evidence="3 4" key="1">
    <citation type="submission" date="2020-07" db="EMBL/GenBank/DDBJ databases">
        <title>Sequencing the genomes of 1000 actinobacteria strains.</title>
        <authorList>
            <person name="Klenk H.-P."/>
        </authorList>
    </citation>
    <scope>NUCLEOTIDE SEQUENCE [LARGE SCALE GENOMIC DNA]</scope>
    <source>
        <strain evidence="3 4">DSM 45975</strain>
    </source>
</reference>
<feature type="signal peptide" evidence="2">
    <location>
        <begin position="1"/>
        <end position="26"/>
    </location>
</feature>
<sequence length="130" mass="12567">MRTSVRLLGTAFATAGLLAMGSPAFAAGGPPEVDVEDVQAQLAENEGGDGGNGGDGGLGVNACGLIPVSVLGENSVECSAGNGGAGGDGGDAGSTQKFGKDDGKGKNHGSYKYSKGQDGEDGQNGKTTMS</sequence>
<name>A0A839DRN4_9PSEU</name>
<proteinExistence type="predicted"/>
<keyword evidence="2" id="KW-0732">Signal</keyword>